<feature type="domain" description="UBC core" evidence="5">
    <location>
        <begin position="11"/>
        <end position="175"/>
    </location>
</feature>
<feature type="active site" description="Glycyl thioester intermediate" evidence="3">
    <location>
        <position position="96"/>
    </location>
</feature>
<dbReference type="SUPFAM" id="SSF54495">
    <property type="entry name" value="UBC-like"/>
    <property type="match status" value="1"/>
</dbReference>
<dbReference type="PROSITE" id="PS00183">
    <property type="entry name" value="UBC_1"/>
    <property type="match status" value="1"/>
</dbReference>
<keyword evidence="4" id="KW-0547">Nucleotide-binding</keyword>
<name>H2Z8E5_CIOSA</name>
<dbReference type="InterPro" id="IPR050113">
    <property type="entry name" value="Ub_conjugating_enzyme"/>
</dbReference>
<dbReference type="FunFam" id="3.10.110.10:FF:000051">
    <property type="entry name" value="ubiquitin-conjugating enzyme E2 R2-like"/>
    <property type="match status" value="1"/>
</dbReference>
<comment type="similarity">
    <text evidence="4">Belongs to the ubiquitin-conjugating enzyme family.</text>
</comment>
<dbReference type="InterPro" id="IPR023313">
    <property type="entry name" value="UBQ-conjugating_AS"/>
</dbReference>
<dbReference type="Ensembl" id="ENSCSAVT00000014017.1">
    <property type="protein sequence ID" value="ENSCSAVP00000013857.1"/>
    <property type="gene ID" value="ENSCSAVG00000008127.1"/>
</dbReference>
<dbReference type="InterPro" id="IPR000608">
    <property type="entry name" value="UBC"/>
</dbReference>
<dbReference type="PANTHER" id="PTHR24067">
    <property type="entry name" value="UBIQUITIN-CONJUGATING ENZYME E2"/>
    <property type="match status" value="1"/>
</dbReference>
<dbReference type="CDD" id="cd23803">
    <property type="entry name" value="UBCc_UBE2R"/>
    <property type="match status" value="1"/>
</dbReference>
<dbReference type="GO" id="GO:0005524">
    <property type="term" value="F:ATP binding"/>
    <property type="evidence" value="ECO:0007669"/>
    <property type="project" value="UniProtKB-UniRule"/>
</dbReference>
<dbReference type="Pfam" id="PF00179">
    <property type="entry name" value="UQ_con"/>
    <property type="match status" value="1"/>
</dbReference>
<keyword evidence="1" id="KW-0808">Transferase</keyword>
<keyword evidence="4" id="KW-0067">ATP-binding</keyword>
<proteinExistence type="inferred from homology"/>
<evidence type="ECO:0000256" key="4">
    <source>
        <dbReference type="RuleBase" id="RU362109"/>
    </source>
</evidence>
<dbReference type="SMART" id="SM00212">
    <property type="entry name" value="UBCc"/>
    <property type="match status" value="1"/>
</dbReference>
<evidence type="ECO:0000256" key="2">
    <source>
        <dbReference type="ARBA" id="ARBA00022786"/>
    </source>
</evidence>
<organism evidence="6 7">
    <name type="scientific">Ciona savignyi</name>
    <name type="common">Pacific transparent sea squirt</name>
    <dbReference type="NCBI Taxonomy" id="51511"/>
    <lineage>
        <taxon>Eukaryota</taxon>
        <taxon>Metazoa</taxon>
        <taxon>Chordata</taxon>
        <taxon>Tunicata</taxon>
        <taxon>Ascidiacea</taxon>
        <taxon>Phlebobranchia</taxon>
        <taxon>Cionidae</taxon>
        <taxon>Ciona</taxon>
    </lineage>
</organism>
<protein>
    <recommendedName>
        <fullName evidence="5">UBC core domain-containing protein</fullName>
    </recommendedName>
</protein>
<keyword evidence="7" id="KW-1185">Reference proteome</keyword>
<evidence type="ECO:0000256" key="1">
    <source>
        <dbReference type="ARBA" id="ARBA00022679"/>
    </source>
</evidence>
<sequence length="231" mass="26417">MSNHMPLPMAGSAKALAKELMNLQEEPVEGFKITLVEENNLYDWQVAIFGPPGTLYQGGYFKAHIRFPGDYPYSPPSFRFLSHIWHPNVYENGEVCISILHAPIDDPQAGELPQERWNPTQNVRTILMSVISLLNEPNTFSPANVDASIMFRDWRERKSTKYEDYVKQQVRDSQREADRDGVVVPTTVEEYCVKTTVAQESESSLNVEEFYDEDIDICGDDDEDMQDVESD</sequence>
<dbReference type="InterPro" id="IPR016135">
    <property type="entry name" value="UBQ-conjugating_enzyme/RWD"/>
</dbReference>
<evidence type="ECO:0000259" key="5">
    <source>
        <dbReference type="PROSITE" id="PS50127"/>
    </source>
</evidence>
<reference evidence="6" key="3">
    <citation type="submission" date="2025-09" db="UniProtKB">
        <authorList>
            <consortium name="Ensembl"/>
        </authorList>
    </citation>
    <scope>IDENTIFICATION</scope>
</reference>
<evidence type="ECO:0000256" key="3">
    <source>
        <dbReference type="PROSITE-ProRule" id="PRU10133"/>
    </source>
</evidence>
<dbReference type="GO" id="GO:0016740">
    <property type="term" value="F:transferase activity"/>
    <property type="evidence" value="ECO:0007669"/>
    <property type="project" value="UniProtKB-KW"/>
</dbReference>
<dbReference type="AlphaFoldDB" id="H2Z8E5"/>
<accession>H2Z8E5</accession>
<evidence type="ECO:0000313" key="7">
    <source>
        <dbReference type="Proteomes" id="UP000007875"/>
    </source>
</evidence>
<keyword evidence="2 4" id="KW-0833">Ubl conjugation pathway</keyword>
<dbReference type="PROSITE" id="PS50127">
    <property type="entry name" value="UBC_2"/>
    <property type="match status" value="1"/>
</dbReference>
<reference evidence="6" key="2">
    <citation type="submission" date="2025-08" db="UniProtKB">
        <authorList>
            <consortium name="Ensembl"/>
        </authorList>
    </citation>
    <scope>IDENTIFICATION</scope>
</reference>
<dbReference type="Proteomes" id="UP000007875">
    <property type="component" value="Unassembled WGS sequence"/>
</dbReference>
<evidence type="ECO:0000313" key="6">
    <source>
        <dbReference type="Ensembl" id="ENSCSAVP00000013857.1"/>
    </source>
</evidence>
<reference evidence="7" key="1">
    <citation type="submission" date="2003-08" db="EMBL/GenBank/DDBJ databases">
        <authorList>
            <person name="Birren B."/>
            <person name="Nusbaum C."/>
            <person name="Abebe A."/>
            <person name="Abouelleil A."/>
            <person name="Adekoya E."/>
            <person name="Ait-zahra M."/>
            <person name="Allen N."/>
            <person name="Allen T."/>
            <person name="An P."/>
            <person name="Anderson M."/>
            <person name="Anderson S."/>
            <person name="Arachchi H."/>
            <person name="Armbruster J."/>
            <person name="Bachantsang P."/>
            <person name="Baldwin J."/>
            <person name="Barry A."/>
            <person name="Bayul T."/>
            <person name="Blitshsteyn B."/>
            <person name="Bloom T."/>
            <person name="Blye J."/>
            <person name="Boguslavskiy L."/>
            <person name="Borowsky M."/>
            <person name="Boukhgalter B."/>
            <person name="Brunache A."/>
            <person name="Butler J."/>
            <person name="Calixte N."/>
            <person name="Calvo S."/>
            <person name="Camarata J."/>
            <person name="Campo K."/>
            <person name="Chang J."/>
            <person name="Cheshatsang Y."/>
            <person name="Citroen M."/>
            <person name="Collymore A."/>
            <person name="Considine T."/>
            <person name="Cook A."/>
            <person name="Cooke P."/>
            <person name="Corum B."/>
            <person name="Cuomo C."/>
            <person name="David R."/>
            <person name="Dawoe T."/>
            <person name="Degray S."/>
            <person name="Dodge S."/>
            <person name="Dooley K."/>
            <person name="Dorje P."/>
            <person name="Dorjee K."/>
            <person name="Dorris L."/>
            <person name="Duffey N."/>
            <person name="Dupes A."/>
            <person name="Elkins T."/>
            <person name="Engels R."/>
            <person name="Erickson J."/>
            <person name="Farina A."/>
            <person name="Faro S."/>
            <person name="Ferreira P."/>
            <person name="Fischer H."/>
            <person name="Fitzgerald M."/>
            <person name="Foley K."/>
            <person name="Gage D."/>
            <person name="Galagan J."/>
            <person name="Gearin G."/>
            <person name="Gnerre S."/>
            <person name="Gnirke A."/>
            <person name="Goyette A."/>
            <person name="Graham J."/>
            <person name="Grandbois E."/>
            <person name="Gyaltsen K."/>
            <person name="Hafez N."/>
            <person name="Hagopian D."/>
            <person name="Hagos B."/>
            <person name="Hall J."/>
            <person name="Hatcher B."/>
            <person name="Heller A."/>
            <person name="Higgins H."/>
            <person name="Honan T."/>
            <person name="Horn A."/>
            <person name="Houde N."/>
            <person name="Hughes L."/>
            <person name="Hulme W."/>
            <person name="Husby E."/>
            <person name="Iliev I."/>
            <person name="Jaffe D."/>
            <person name="Jones C."/>
            <person name="Kamal M."/>
            <person name="Kamat A."/>
            <person name="Kamvysselis M."/>
            <person name="Karlsson E."/>
            <person name="Kells C."/>
            <person name="Kieu A."/>
            <person name="Kisner P."/>
            <person name="Kodira C."/>
            <person name="Kulbokas E."/>
            <person name="Labutti K."/>
            <person name="Lama D."/>
            <person name="Landers T."/>
            <person name="Leger J."/>
            <person name="Levine S."/>
            <person name="Lewis D."/>
            <person name="Lewis T."/>
            <person name="Lindblad-toh K."/>
            <person name="Liu X."/>
            <person name="Lokyitsang T."/>
            <person name="Lokyitsang Y."/>
            <person name="Lucien O."/>
            <person name="Lui A."/>
            <person name="Ma L.J."/>
            <person name="Mabbitt R."/>
            <person name="Macdonald J."/>
            <person name="Maclean C."/>
            <person name="Major J."/>
            <person name="Manning J."/>
            <person name="Marabella R."/>
            <person name="Maru K."/>
            <person name="Matthews C."/>
            <person name="Mauceli E."/>
            <person name="Mccarthy M."/>
            <person name="Mcdonough S."/>
            <person name="Mcghee T."/>
            <person name="Meldrim J."/>
            <person name="Meneus L."/>
            <person name="Mesirov J."/>
            <person name="Mihalev A."/>
            <person name="Mihova T."/>
            <person name="Mikkelsen T."/>
            <person name="Mlenga V."/>
            <person name="Moru K."/>
            <person name="Mozes J."/>
            <person name="Mulrain L."/>
            <person name="Munson G."/>
            <person name="Naylor J."/>
            <person name="Newes C."/>
            <person name="Nguyen C."/>
            <person name="Nguyen N."/>
            <person name="Nguyen T."/>
            <person name="Nicol R."/>
            <person name="Nielsen C."/>
            <person name="Nizzari M."/>
            <person name="Norbu C."/>
            <person name="Norbu N."/>
            <person name="O'donnell P."/>
            <person name="Okoawo O."/>
            <person name="O'leary S."/>
            <person name="Omotosho B."/>
            <person name="O'neill K."/>
            <person name="Osman S."/>
            <person name="Parker S."/>
            <person name="Perrin D."/>
            <person name="Phunkhang P."/>
            <person name="Piqani B."/>
            <person name="Purcell S."/>
            <person name="Rachupka T."/>
            <person name="Ramasamy U."/>
            <person name="Rameau R."/>
            <person name="Ray V."/>
            <person name="Raymond C."/>
            <person name="Retta R."/>
            <person name="Richardson S."/>
            <person name="Rise C."/>
            <person name="Rodriguez J."/>
            <person name="Rogers J."/>
            <person name="Rogov P."/>
            <person name="Rutman M."/>
            <person name="Schupbach R."/>
            <person name="Seaman C."/>
            <person name="Settipalli S."/>
            <person name="Sharpe T."/>
            <person name="Sheridan J."/>
            <person name="Sherpa N."/>
            <person name="Shi J."/>
            <person name="Smirnov S."/>
            <person name="Smith C."/>
            <person name="Sougnez C."/>
            <person name="Spencer B."/>
            <person name="Stalker J."/>
            <person name="Stange-thomann N."/>
            <person name="Stavropoulos S."/>
            <person name="Stetson K."/>
            <person name="Stone C."/>
            <person name="Stone S."/>
            <person name="Stubbs M."/>
            <person name="Talamas J."/>
            <person name="Tchuinga P."/>
            <person name="Tenzing P."/>
            <person name="Tesfaye S."/>
            <person name="Theodore J."/>
            <person name="Thoulutsang Y."/>
            <person name="Topham K."/>
            <person name="Towey S."/>
            <person name="Tsamla T."/>
            <person name="Tsomo N."/>
            <person name="Vallee D."/>
            <person name="Vassiliev H."/>
            <person name="Venkataraman V."/>
            <person name="Vinson J."/>
            <person name="Vo A."/>
            <person name="Wade C."/>
            <person name="Wang S."/>
            <person name="Wangchuk T."/>
            <person name="Wangdi T."/>
            <person name="Whittaker C."/>
            <person name="Wilkinson J."/>
            <person name="Wu Y."/>
            <person name="Wyman D."/>
            <person name="Yadav S."/>
            <person name="Yang S."/>
            <person name="Yang X."/>
            <person name="Yeager S."/>
            <person name="Yee E."/>
            <person name="Young G."/>
            <person name="Zainoun J."/>
            <person name="Zembeck L."/>
            <person name="Zimmer A."/>
            <person name="Zody M."/>
            <person name="Lander E."/>
        </authorList>
    </citation>
    <scope>NUCLEOTIDE SEQUENCE [LARGE SCALE GENOMIC DNA]</scope>
</reference>
<dbReference type="GeneTree" id="ENSGT00940000167430"/>
<dbReference type="Gene3D" id="3.10.110.10">
    <property type="entry name" value="Ubiquitin Conjugating Enzyme"/>
    <property type="match status" value="1"/>
</dbReference>
<dbReference type="OMA" id="WNPTQNI"/>